<dbReference type="GO" id="GO:0006412">
    <property type="term" value="P:translation"/>
    <property type="evidence" value="ECO:0007669"/>
    <property type="project" value="InterPro"/>
</dbReference>
<sequence>MLQRYGCTSSCPAHSIQIIKVEEVKASDTRRPQVKQFHDSRIRFPLPKRIQHKSMNTFSVRKPRTYFFSRCIPEYLKGLEQAYSSVSTVLNNFTGNNQVEYDLANSWASLCLFCPSICYEIFCLNNFY</sequence>
<name>A0AAV8X5R3_9CUCU</name>
<dbReference type="GO" id="GO:0005840">
    <property type="term" value="C:ribosome"/>
    <property type="evidence" value="ECO:0007669"/>
    <property type="project" value="InterPro"/>
</dbReference>
<keyword evidence="2" id="KW-1185">Reference proteome</keyword>
<dbReference type="InterPro" id="IPR021138">
    <property type="entry name" value="Ribosomal_eL20_eukaryotes"/>
</dbReference>
<dbReference type="AlphaFoldDB" id="A0AAV8X5R3"/>
<proteinExistence type="predicted"/>
<dbReference type="PANTHER" id="PTHR10052">
    <property type="entry name" value="60S RIBOSOMAL PROTEIN L18A"/>
    <property type="match status" value="1"/>
</dbReference>
<organism evidence="1 2">
    <name type="scientific">Aromia moschata</name>
    <dbReference type="NCBI Taxonomy" id="1265417"/>
    <lineage>
        <taxon>Eukaryota</taxon>
        <taxon>Metazoa</taxon>
        <taxon>Ecdysozoa</taxon>
        <taxon>Arthropoda</taxon>
        <taxon>Hexapoda</taxon>
        <taxon>Insecta</taxon>
        <taxon>Pterygota</taxon>
        <taxon>Neoptera</taxon>
        <taxon>Endopterygota</taxon>
        <taxon>Coleoptera</taxon>
        <taxon>Polyphaga</taxon>
        <taxon>Cucujiformia</taxon>
        <taxon>Chrysomeloidea</taxon>
        <taxon>Cerambycidae</taxon>
        <taxon>Cerambycinae</taxon>
        <taxon>Callichromatini</taxon>
        <taxon>Aromia</taxon>
    </lineage>
</organism>
<dbReference type="Gene3D" id="3.10.20.10">
    <property type="match status" value="1"/>
</dbReference>
<comment type="caution">
    <text evidence="1">The sequence shown here is derived from an EMBL/GenBank/DDBJ whole genome shotgun (WGS) entry which is preliminary data.</text>
</comment>
<evidence type="ECO:0000313" key="2">
    <source>
        <dbReference type="Proteomes" id="UP001162162"/>
    </source>
</evidence>
<dbReference type="SUPFAM" id="SSF160374">
    <property type="entry name" value="RplX-like"/>
    <property type="match status" value="1"/>
</dbReference>
<accession>A0AAV8X5R3</accession>
<dbReference type="EMBL" id="JAPWTK010001145">
    <property type="protein sequence ID" value="KAJ8933892.1"/>
    <property type="molecule type" value="Genomic_DNA"/>
</dbReference>
<dbReference type="GO" id="GO:0003735">
    <property type="term" value="F:structural constituent of ribosome"/>
    <property type="evidence" value="ECO:0007669"/>
    <property type="project" value="InterPro"/>
</dbReference>
<gene>
    <name evidence="1" type="ORF">NQ318_001685</name>
</gene>
<reference evidence="1" key="1">
    <citation type="journal article" date="2023" name="Insect Mol. Biol.">
        <title>Genome sequencing provides insights into the evolution of gene families encoding plant cell wall-degrading enzymes in longhorned beetles.</title>
        <authorList>
            <person name="Shin N.R."/>
            <person name="Okamura Y."/>
            <person name="Kirsch R."/>
            <person name="Pauchet Y."/>
        </authorList>
    </citation>
    <scope>NUCLEOTIDE SEQUENCE</scope>
    <source>
        <strain evidence="1">AMC_N1</strain>
    </source>
</reference>
<protein>
    <submittedName>
        <fullName evidence="1">Uncharacterized protein</fullName>
    </submittedName>
</protein>
<evidence type="ECO:0000313" key="1">
    <source>
        <dbReference type="EMBL" id="KAJ8933892.1"/>
    </source>
</evidence>
<dbReference type="Proteomes" id="UP001162162">
    <property type="component" value="Unassembled WGS sequence"/>
</dbReference>